<keyword evidence="2" id="KW-0472">Membrane</keyword>
<dbReference type="RefSeq" id="WP_012725747.1">
    <property type="nucleotide sequence ID" value="NC_012669.1"/>
</dbReference>
<reference evidence="3 4" key="1">
    <citation type="journal article" date="2009" name="Stand. Genomic Sci.">
        <title>Complete genome sequence of Beutenbergia cavernae type strain (HKI 0122).</title>
        <authorList>
            <person name="Land M."/>
            <person name="Pukall R."/>
            <person name="Abt B."/>
            <person name="Goker M."/>
            <person name="Rohde M."/>
            <person name="Glavina Del Rio T."/>
            <person name="Tice H."/>
            <person name="Copeland A."/>
            <person name="Cheng J.F."/>
            <person name="Lucas S."/>
            <person name="Chen F."/>
            <person name="Nolan M."/>
            <person name="Bruce D."/>
            <person name="Goodwin L."/>
            <person name="Pitluck S."/>
            <person name="Ivanova N."/>
            <person name="Mavromatis K."/>
            <person name="Ovchinnikova G."/>
            <person name="Pati A."/>
            <person name="Chen A."/>
            <person name="Palaniappan K."/>
            <person name="Hauser L."/>
            <person name="Chang Y.J."/>
            <person name="Jefferies C.C."/>
            <person name="Saunders E."/>
            <person name="Brettin T."/>
            <person name="Detter J.C."/>
            <person name="Han C."/>
            <person name="Chain P."/>
            <person name="Bristow J."/>
            <person name="Eisen J.A."/>
            <person name="Markowitz V."/>
            <person name="Hugenholtz P."/>
            <person name="Kyrpides N.C."/>
            <person name="Klenk H.P."/>
            <person name="Lapidus A."/>
        </authorList>
    </citation>
    <scope>NUCLEOTIDE SEQUENCE [LARGE SCALE GENOMIC DNA]</scope>
    <source>
        <strain evidence="4">ATCC BAA-8 / DSM 12333 / NBRC 16432</strain>
    </source>
</reference>
<dbReference type="Proteomes" id="UP000007962">
    <property type="component" value="Chromosome"/>
</dbReference>
<organism evidence="3 4">
    <name type="scientific">Beutenbergia cavernae (strain ATCC BAA-8 / DSM 12333 / CCUG 43141 / JCM 11478 / NBRC 16432 / NCIMB 13614 / HKI 0122)</name>
    <dbReference type="NCBI Taxonomy" id="471853"/>
    <lineage>
        <taxon>Bacteria</taxon>
        <taxon>Bacillati</taxon>
        <taxon>Actinomycetota</taxon>
        <taxon>Actinomycetes</taxon>
        <taxon>Micrococcales</taxon>
        <taxon>Beutenbergiaceae</taxon>
        <taxon>Beutenbergia</taxon>
    </lineage>
</organism>
<evidence type="ECO:0000256" key="2">
    <source>
        <dbReference type="SAM" id="Phobius"/>
    </source>
</evidence>
<dbReference type="InterPro" id="IPR021517">
    <property type="entry name" value="DUF3180"/>
</dbReference>
<dbReference type="AlphaFoldDB" id="C5BYK9"/>
<feature type="transmembrane region" description="Helical" evidence="2">
    <location>
        <begin position="113"/>
        <end position="135"/>
    </location>
</feature>
<dbReference type="Pfam" id="PF11377">
    <property type="entry name" value="DUF3180"/>
    <property type="match status" value="1"/>
</dbReference>
<protein>
    <submittedName>
        <fullName evidence="3">Putative integral membrane protein</fullName>
    </submittedName>
</protein>
<feature type="transmembrane region" description="Helical" evidence="2">
    <location>
        <begin position="7"/>
        <end position="27"/>
    </location>
</feature>
<feature type="transmembrane region" description="Helical" evidence="2">
    <location>
        <begin position="39"/>
        <end position="57"/>
    </location>
</feature>
<evidence type="ECO:0000313" key="4">
    <source>
        <dbReference type="Proteomes" id="UP000007962"/>
    </source>
</evidence>
<keyword evidence="2" id="KW-1133">Transmembrane helix</keyword>
<feature type="transmembrane region" description="Helical" evidence="2">
    <location>
        <begin position="77"/>
        <end position="101"/>
    </location>
</feature>
<dbReference type="EMBL" id="CP001618">
    <property type="protein sequence ID" value="ACQ78967.1"/>
    <property type="molecule type" value="Genomic_DNA"/>
</dbReference>
<evidence type="ECO:0000256" key="1">
    <source>
        <dbReference type="SAM" id="MobiDB-lite"/>
    </source>
</evidence>
<evidence type="ECO:0000313" key="3">
    <source>
        <dbReference type="EMBL" id="ACQ78967.1"/>
    </source>
</evidence>
<dbReference type="HOGENOM" id="CLU_123281_0_1_11"/>
<dbReference type="KEGG" id="bcv:Bcav_0706"/>
<keyword evidence="4" id="KW-1185">Reference proteome</keyword>
<keyword evidence="2" id="KW-0812">Transmembrane</keyword>
<feature type="region of interest" description="Disordered" evidence="1">
    <location>
        <begin position="145"/>
        <end position="165"/>
    </location>
</feature>
<name>C5BYK9_BEUC1</name>
<feature type="compositionally biased region" description="Acidic residues" evidence="1">
    <location>
        <begin position="146"/>
        <end position="159"/>
    </location>
</feature>
<accession>C5BYK9</accession>
<dbReference type="STRING" id="471853.Bcav_0706"/>
<gene>
    <name evidence="3" type="ordered locus">Bcav_0706</name>
</gene>
<proteinExistence type="predicted"/>
<sequence>MERTRATTLVAVASVSTAVCLIALRLWEMRGGAPVRVPLLLAVVLVLVAGVVLALGWRVRRFTLGRADLEPIVAARILALAKACAVVGALQVGYLLAQLLLVVGHVEAPEPRAQAWACGLGLLGAGTLVAASLIAEWWCRVPKDDDRDDDPDDSGPEDDIGVHPW</sequence>